<feature type="domain" description="Cytochrome c" evidence="6">
    <location>
        <begin position="72"/>
        <end position="166"/>
    </location>
</feature>
<evidence type="ECO:0000256" key="4">
    <source>
        <dbReference type="PROSITE-ProRule" id="PRU00433"/>
    </source>
</evidence>
<dbReference type="RefSeq" id="WP_040498942.1">
    <property type="nucleotide sequence ID" value="NZ_CABKOI010000010.1"/>
</dbReference>
<reference evidence="7 8" key="1">
    <citation type="submission" date="2016-07" db="EMBL/GenBank/DDBJ databases">
        <title>Detection of Helicobacter winghamensis from caecal content of red fox (Vulpes vulpes).</title>
        <authorList>
            <person name="Zanoni R.G."/>
            <person name="Florio D."/>
            <person name="Caffara M."/>
            <person name="Renzi M."/>
            <person name="Parisi A."/>
            <person name="Pasquali F."/>
            <person name="Manfreda G."/>
        </authorList>
    </citation>
    <scope>NUCLEOTIDE SEQUENCE [LARGE SCALE GENOMIC DNA]</scope>
    <source>
        <strain evidence="7 8">295_13</strain>
    </source>
</reference>
<proteinExistence type="predicted"/>
<dbReference type="GO" id="GO:0009055">
    <property type="term" value="F:electron transfer activity"/>
    <property type="evidence" value="ECO:0007669"/>
    <property type="project" value="InterPro"/>
</dbReference>
<dbReference type="InterPro" id="IPR036909">
    <property type="entry name" value="Cyt_c-like_dom_sf"/>
</dbReference>
<keyword evidence="3 4" id="KW-0408">Iron</keyword>
<dbReference type="EMBL" id="MBPK01000037">
    <property type="protein sequence ID" value="PKT81016.1"/>
    <property type="molecule type" value="Genomic_DNA"/>
</dbReference>
<evidence type="ECO:0000256" key="3">
    <source>
        <dbReference type="ARBA" id="ARBA00023004"/>
    </source>
</evidence>
<accession>A0A2N3PJ00</accession>
<organism evidence="7 8">
    <name type="scientific">Helicobacter winghamensis</name>
    <dbReference type="NCBI Taxonomy" id="157268"/>
    <lineage>
        <taxon>Bacteria</taxon>
        <taxon>Pseudomonadati</taxon>
        <taxon>Campylobacterota</taxon>
        <taxon>Epsilonproteobacteria</taxon>
        <taxon>Campylobacterales</taxon>
        <taxon>Helicobacteraceae</taxon>
        <taxon>Helicobacter</taxon>
    </lineage>
</organism>
<dbReference type="GO" id="GO:0046872">
    <property type="term" value="F:metal ion binding"/>
    <property type="evidence" value="ECO:0007669"/>
    <property type="project" value="UniProtKB-KW"/>
</dbReference>
<dbReference type="SUPFAM" id="SSF46626">
    <property type="entry name" value="Cytochrome c"/>
    <property type="match status" value="1"/>
</dbReference>
<feature type="coiled-coil region" evidence="5">
    <location>
        <begin position="17"/>
        <end position="44"/>
    </location>
</feature>
<dbReference type="InterPro" id="IPR009056">
    <property type="entry name" value="Cyt_c-like_dom"/>
</dbReference>
<dbReference type="PROSITE" id="PS51007">
    <property type="entry name" value="CYTC"/>
    <property type="match status" value="1"/>
</dbReference>
<dbReference type="Proteomes" id="UP000233350">
    <property type="component" value="Unassembled WGS sequence"/>
</dbReference>
<sequence length="171" mass="19577">MQRIILTLQQEKQIKQNKSLSYQIQQALQQNKQSKQQIKQVKQINKQNKKTSYEVFKTTLTSFLGLCLLGSLNLAQAKDNFNPSKEYKQNCSICHGANGLKAPPGGRETQLIGAMLKDYVYQRLIDYASDKGGTPGNNFIMFAVMDEYQYTKEEIKQLAEYITDLGHKEME</sequence>
<evidence type="ECO:0000256" key="1">
    <source>
        <dbReference type="ARBA" id="ARBA00022617"/>
    </source>
</evidence>
<evidence type="ECO:0000256" key="2">
    <source>
        <dbReference type="ARBA" id="ARBA00022723"/>
    </source>
</evidence>
<protein>
    <recommendedName>
        <fullName evidence="6">Cytochrome c domain-containing protein</fullName>
    </recommendedName>
</protein>
<name>A0A2N3PJ00_9HELI</name>
<dbReference type="Gene3D" id="1.10.760.10">
    <property type="entry name" value="Cytochrome c-like domain"/>
    <property type="match status" value="1"/>
</dbReference>
<feature type="non-terminal residue" evidence="7">
    <location>
        <position position="171"/>
    </location>
</feature>
<keyword evidence="2 4" id="KW-0479">Metal-binding</keyword>
<dbReference type="AlphaFoldDB" id="A0A2N3PJ00"/>
<evidence type="ECO:0000256" key="5">
    <source>
        <dbReference type="SAM" id="Coils"/>
    </source>
</evidence>
<dbReference type="OrthoDB" id="5373067at2"/>
<evidence type="ECO:0000259" key="6">
    <source>
        <dbReference type="PROSITE" id="PS51007"/>
    </source>
</evidence>
<evidence type="ECO:0000313" key="8">
    <source>
        <dbReference type="Proteomes" id="UP000233350"/>
    </source>
</evidence>
<keyword evidence="8" id="KW-1185">Reference proteome</keyword>
<dbReference type="GO" id="GO:0020037">
    <property type="term" value="F:heme binding"/>
    <property type="evidence" value="ECO:0007669"/>
    <property type="project" value="InterPro"/>
</dbReference>
<keyword evidence="1 4" id="KW-0349">Heme</keyword>
<keyword evidence="5" id="KW-0175">Coiled coil</keyword>
<gene>
    <name evidence="7" type="ORF">BCM31_00870</name>
</gene>
<dbReference type="GeneID" id="97290582"/>
<comment type="caution">
    <text evidence="7">The sequence shown here is derived from an EMBL/GenBank/DDBJ whole genome shotgun (WGS) entry which is preliminary data.</text>
</comment>
<evidence type="ECO:0000313" key="7">
    <source>
        <dbReference type="EMBL" id="PKT81016.1"/>
    </source>
</evidence>
<dbReference type="Pfam" id="PF00034">
    <property type="entry name" value="Cytochrom_C"/>
    <property type="match status" value="1"/>
</dbReference>